<keyword evidence="5 13" id="KW-0732">Signal</keyword>
<dbReference type="CDD" id="cd00190">
    <property type="entry name" value="Tryp_SPc"/>
    <property type="match status" value="1"/>
</dbReference>
<keyword evidence="8" id="KW-0720">Serine protease</keyword>
<comment type="catalytic activity">
    <reaction evidence="10">
        <text>Selective cleavage of 103-Arg-|-Ser-104 and 124-Ile-|-Ile-125 bonds in Limulus clotting factor B to form activated factor B. Cleavage of -Pro-Arg-|-Xaa- bonds in synthetic substrates.</text>
        <dbReference type="EC" id="3.4.21.84"/>
    </reaction>
</comment>
<dbReference type="SUPFAM" id="SSF50494">
    <property type="entry name" value="Trypsin-like serine proteases"/>
    <property type="match status" value="1"/>
</dbReference>
<evidence type="ECO:0000313" key="16">
    <source>
        <dbReference type="Proteomes" id="UP000410492"/>
    </source>
</evidence>
<evidence type="ECO:0000256" key="10">
    <source>
        <dbReference type="ARBA" id="ARBA00052079"/>
    </source>
</evidence>
<name>A0A653BMZ7_CALMS</name>
<feature type="chain" id="PRO_5025046822" description="limulus clotting factor C" evidence="13">
    <location>
        <begin position="20"/>
        <end position="475"/>
    </location>
</feature>
<dbReference type="OrthoDB" id="10004439at2759"/>
<dbReference type="PANTHER" id="PTHR24264:SF65">
    <property type="entry name" value="SRCR DOMAIN-CONTAINING PROTEIN"/>
    <property type="match status" value="1"/>
</dbReference>
<evidence type="ECO:0000256" key="7">
    <source>
        <dbReference type="ARBA" id="ARBA00022820"/>
    </source>
</evidence>
<evidence type="ECO:0000256" key="9">
    <source>
        <dbReference type="ARBA" id="ARBA00023157"/>
    </source>
</evidence>
<protein>
    <recommendedName>
        <fullName evidence="11">limulus clotting factor C</fullName>
        <ecNumber evidence="11">3.4.21.84</ecNumber>
    </recommendedName>
</protein>
<dbReference type="SMART" id="SM00020">
    <property type="entry name" value="Tryp_SPc"/>
    <property type="match status" value="1"/>
</dbReference>
<dbReference type="Proteomes" id="UP000410492">
    <property type="component" value="Unassembled WGS sequence"/>
</dbReference>
<dbReference type="InterPro" id="IPR001314">
    <property type="entry name" value="Peptidase_S1A"/>
</dbReference>
<keyword evidence="3" id="KW-0768">Sushi</keyword>
<dbReference type="GO" id="GO:0006508">
    <property type="term" value="P:proteolysis"/>
    <property type="evidence" value="ECO:0007669"/>
    <property type="project" value="UniProtKB-KW"/>
</dbReference>
<dbReference type="PANTHER" id="PTHR24264">
    <property type="entry name" value="TRYPSIN-RELATED"/>
    <property type="match status" value="1"/>
</dbReference>
<dbReference type="PROSITE" id="PS00134">
    <property type="entry name" value="TRYPSIN_HIS"/>
    <property type="match status" value="1"/>
</dbReference>
<evidence type="ECO:0000259" key="14">
    <source>
        <dbReference type="PROSITE" id="PS50240"/>
    </source>
</evidence>
<dbReference type="EC" id="3.4.21.84" evidence="11"/>
<organism evidence="15 16">
    <name type="scientific">Callosobruchus maculatus</name>
    <name type="common">Southern cowpea weevil</name>
    <name type="synonym">Pulse bruchid</name>
    <dbReference type="NCBI Taxonomy" id="64391"/>
    <lineage>
        <taxon>Eukaryota</taxon>
        <taxon>Metazoa</taxon>
        <taxon>Ecdysozoa</taxon>
        <taxon>Arthropoda</taxon>
        <taxon>Hexapoda</taxon>
        <taxon>Insecta</taxon>
        <taxon>Pterygota</taxon>
        <taxon>Neoptera</taxon>
        <taxon>Endopterygota</taxon>
        <taxon>Coleoptera</taxon>
        <taxon>Polyphaga</taxon>
        <taxon>Cucujiformia</taxon>
        <taxon>Chrysomeloidea</taxon>
        <taxon>Chrysomelidae</taxon>
        <taxon>Bruchinae</taxon>
        <taxon>Bruchini</taxon>
        <taxon>Callosobruchus</taxon>
    </lineage>
</organism>
<dbReference type="GO" id="GO:0005615">
    <property type="term" value="C:extracellular space"/>
    <property type="evidence" value="ECO:0007669"/>
    <property type="project" value="TreeGrafter"/>
</dbReference>
<evidence type="ECO:0000256" key="3">
    <source>
        <dbReference type="ARBA" id="ARBA00022659"/>
    </source>
</evidence>
<dbReference type="PROSITE" id="PS50092">
    <property type="entry name" value="TSP1"/>
    <property type="match status" value="2"/>
</dbReference>
<evidence type="ECO:0000256" key="4">
    <source>
        <dbReference type="ARBA" id="ARBA00022670"/>
    </source>
</evidence>
<accession>A0A653BMZ7</accession>
<reference evidence="15 16" key="1">
    <citation type="submission" date="2019-01" db="EMBL/GenBank/DDBJ databases">
        <authorList>
            <person name="Sayadi A."/>
        </authorList>
    </citation>
    <scope>NUCLEOTIDE SEQUENCE [LARGE SCALE GENOMIC DNA]</scope>
</reference>
<dbReference type="SMART" id="SM00209">
    <property type="entry name" value="TSP1"/>
    <property type="match status" value="2"/>
</dbReference>
<evidence type="ECO:0000256" key="11">
    <source>
        <dbReference type="ARBA" id="ARBA00066707"/>
    </source>
</evidence>
<keyword evidence="2" id="KW-0964">Secreted</keyword>
<dbReference type="InterPro" id="IPR018114">
    <property type="entry name" value="TRYPSIN_HIS"/>
</dbReference>
<dbReference type="GO" id="GO:0042381">
    <property type="term" value="P:hemolymph coagulation"/>
    <property type="evidence" value="ECO:0007669"/>
    <property type="project" value="UniProtKB-KW"/>
</dbReference>
<dbReference type="Gene3D" id="2.40.10.10">
    <property type="entry name" value="Trypsin-like serine proteases"/>
    <property type="match status" value="1"/>
</dbReference>
<dbReference type="PROSITE" id="PS50240">
    <property type="entry name" value="TRYPSIN_DOM"/>
    <property type="match status" value="1"/>
</dbReference>
<comment type="subcellular location">
    <subcellularLocation>
        <location evidence="1">Secreted</location>
    </subcellularLocation>
</comment>
<dbReference type="FunFam" id="2.40.10.10:FF:000120">
    <property type="entry name" value="Putative serine protease"/>
    <property type="match status" value="1"/>
</dbReference>
<dbReference type="InterPro" id="IPR001254">
    <property type="entry name" value="Trypsin_dom"/>
</dbReference>
<feature type="signal peptide" evidence="13">
    <location>
        <begin position="1"/>
        <end position="19"/>
    </location>
</feature>
<evidence type="ECO:0000256" key="2">
    <source>
        <dbReference type="ARBA" id="ARBA00022525"/>
    </source>
</evidence>
<sequence>MNKQSLFLLMSSIMAMSLAVSSSKHHNNNGQLNRFESSLEVGRAEGAKSNNNDVSSNSTWFTKSVDRDNSTVNEYSEWSAWSRCMNCFQRRMKMCVSDSCQGSRMYEERPCRKKRCKRKSRHKESFHVVHINENSSYLIKQGPSDIWSKWSAWTPCSRTCRTFRIRRCRKPGRCSKQEQKEEAYCYEEKTSCELLILNLLEHNRSNDASRFHYNNQDPTTERPRRRPNIPKRCGVPNRKTRMLRIIGGTEAKRYKWPWHVAVLNQHMEVFCGGTLISPRWVLTASHCIRKYLRVRLNVHDLQARDGGDVEMVVYKTFPHPKFDYKTVDNDIALLMLPRPVHIPVACLPTKRPKPRQLCSVMGWGKVDPEDVYGIPVLHEAKLPIVPSRTCRKSYKQFFISTNMLCAGWASGRADTCAGDSGGGLMCSLKHNRRTVYSIQGITSFGDGCGLKNKYGIYTTVFNYIGWINYVINHFS</sequence>
<dbReference type="InterPro" id="IPR009003">
    <property type="entry name" value="Peptidase_S1_PA"/>
</dbReference>
<evidence type="ECO:0000256" key="5">
    <source>
        <dbReference type="ARBA" id="ARBA00022729"/>
    </source>
</evidence>
<dbReference type="InterPro" id="IPR050127">
    <property type="entry name" value="Serine_Proteases_S1"/>
</dbReference>
<dbReference type="InterPro" id="IPR000884">
    <property type="entry name" value="TSP1_rpt"/>
</dbReference>
<evidence type="ECO:0000256" key="13">
    <source>
        <dbReference type="SAM" id="SignalP"/>
    </source>
</evidence>
<evidence type="ECO:0000313" key="15">
    <source>
        <dbReference type="EMBL" id="VEN36740.1"/>
    </source>
</evidence>
<dbReference type="InterPro" id="IPR043504">
    <property type="entry name" value="Peptidase_S1_PA_chymotrypsin"/>
</dbReference>
<dbReference type="GO" id="GO:0004252">
    <property type="term" value="F:serine-type endopeptidase activity"/>
    <property type="evidence" value="ECO:0007669"/>
    <property type="project" value="InterPro"/>
</dbReference>
<feature type="region of interest" description="Disordered" evidence="12">
    <location>
        <begin position="208"/>
        <end position="233"/>
    </location>
</feature>
<dbReference type="AlphaFoldDB" id="A0A653BMZ7"/>
<evidence type="ECO:0000256" key="6">
    <source>
        <dbReference type="ARBA" id="ARBA00022801"/>
    </source>
</evidence>
<keyword evidence="7" id="KW-0353">Hemolymph clotting</keyword>
<keyword evidence="16" id="KW-1185">Reference proteome</keyword>
<gene>
    <name evidence="15" type="ORF">CALMAC_LOCUS2242</name>
</gene>
<feature type="domain" description="Peptidase S1" evidence="14">
    <location>
        <begin position="245"/>
        <end position="472"/>
    </location>
</feature>
<evidence type="ECO:0000256" key="8">
    <source>
        <dbReference type="ARBA" id="ARBA00022825"/>
    </source>
</evidence>
<evidence type="ECO:0000256" key="12">
    <source>
        <dbReference type="SAM" id="MobiDB-lite"/>
    </source>
</evidence>
<keyword evidence="9" id="KW-1015">Disulfide bond</keyword>
<keyword evidence="6" id="KW-0378">Hydrolase</keyword>
<keyword evidence="4" id="KW-0645">Protease</keyword>
<evidence type="ECO:0000256" key="1">
    <source>
        <dbReference type="ARBA" id="ARBA00004613"/>
    </source>
</evidence>
<proteinExistence type="predicted"/>
<dbReference type="Pfam" id="PF00089">
    <property type="entry name" value="Trypsin"/>
    <property type="match status" value="1"/>
</dbReference>
<dbReference type="PRINTS" id="PR00722">
    <property type="entry name" value="CHYMOTRYPSIN"/>
</dbReference>
<dbReference type="EMBL" id="CAACVG010002644">
    <property type="protein sequence ID" value="VEN36740.1"/>
    <property type="molecule type" value="Genomic_DNA"/>
</dbReference>